<evidence type="ECO:0000313" key="3">
    <source>
        <dbReference type="Proteomes" id="UP001631957"/>
    </source>
</evidence>
<comment type="caution">
    <text evidence="2">The sequence shown here is derived from an EMBL/GenBank/DDBJ whole genome shotgun (WGS) entry which is preliminary data.</text>
</comment>
<gene>
    <name evidence="2" type="ORF">ACKI18_33040</name>
</gene>
<proteinExistence type="predicted"/>
<protein>
    <submittedName>
        <fullName evidence="2">Uncharacterized protein</fullName>
    </submittedName>
</protein>
<dbReference type="Proteomes" id="UP001631957">
    <property type="component" value="Unassembled WGS sequence"/>
</dbReference>
<evidence type="ECO:0000256" key="1">
    <source>
        <dbReference type="SAM" id="MobiDB-lite"/>
    </source>
</evidence>
<evidence type="ECO:0000313" key="2">
    <source>
        <dbReference type="EMBL" id="MFM9613501.1"/>
    </source>
</evidence>
<sequence length="439" mass="49854">MANIVWHTKLKILIDLTKDDLDHPDFPELWETIYRTDRYYGKLDIPVAQRDLQCGGVCRDAGVEAWMHLRLRSNGRREAVHERREDEERHAVPMSDEHKAYQERILRAAEEGGFRSDSEVRTRVGRSWIQTDALVEGADGRRIGWEVQLSSVGSEGLRGVRARASKAEKNGITPAWHTDRADYAQRHDTHWTRSNSLPAYVIARTGDLRVISGFRKLDFWHCDVHAVHPCPHGVRPCGKAHATPVPKDVLFDDLVRRTAAGTIVPIQFRTATKLHRFWVTGTDQERYNDLLSDATRLPPAIEDNGAPVRASHNRPTCRPDIITTALTQPAPSTDQNAAPLTLLPAQPVAPSVEEDSPRQPGSGRQAEPLEKLIELQQAADNEYRILQRLNGNEERKQQRLVWLEAAREIQAAVTRYAHSKRLNRYEVEKKLRGIVRGTE</sequence>
<reference evidence="2 3" key="1">
    <citation type="submission" date="2024-12" db="EMBL/GenBank/DDBJ databases">
        <title>Forecasting of Potato common scab and diversities of Pathogenic streptomyces spp. in china.</title>
        <authorList>
            <person name="Handique U."/>
            <person name="Wu J."/>
        </authorList>
    </citation>
    <scope>NUCLEOTIDE SEQUENCE [LARGE SCALE GENOMIC DNA]</scope>
    <source>
        <strain evidence="2 3">ZRIMU1530</strain>
    </source>
</reference>
<name>A0ABW9I0Z6_9ACTN</name>
<accession>A0ABW9I0Z6</accession>
<dbReference type="EMBL" id="JBJVNI010000020">
    <property type="protein sequence ID" value="MFM9613501.1"/>
    <property type="molecule type" value="Genomic_DNA"/>
</dbReference>
<organism evidence="2 3">
    <name type="scientific">Streptomyces niveiscabiei</name>
    <dbReference type="NCBI Taxonomy" id="164115"/>
    <lineage>
        <taxon>Bacteria</taxon>
        <taxon>Bacillati</taxon>
        <taxon>Actinomycetota</taxon>
        <taxon>Actinomycetes</taxon>
        <taxon>Kitasatosporales</taxon>
        <taxon>Streptomycetaceae</taxon>
        <taxon>Streptomyces</taxon>
    </lineage>
</organism>
<keyword evidence="3" id="KW-1185">Reference proteome</keyword>
<feature type="region of interest" description="Disordered" evidence="1">
    <location>
        <begin position="348"/>
        <end position="367"/>
    </location>
</feature>
<dbReference type="RefSeq" id="WP_409122732.1">
    <property type="nucleotide sequence ID" value="NZ_JBJVNI010000020.1"/>
</dbReference>